<dbReference type="AlphaFoldDB" id="A0A511XCY1"/>
<dbReference type="Proteomes" id="UP000321635">
    <property type="component" value="Unassembled WGS sequence"/>
</dbReference>
<dbReference type="InterPro" id="IPR011701">
    <property type="entry name" value="MFS"/>
</dbReference>
<keyword evidence="8" id="KW-1185">Reference proteome</keyword>
<gene>
    <name evidence="7" type="ORF">ANI02nite_26960</name>
</gene>
<sequence>MAAMRESHETTPGQSGASRFGKDAILTFGLLYLAWCVSYMDRAAITFSAPAMLRDIHMSPTEQGFIVGIFYLSYSLMQTPGGWLADRFGAKAVVLAGLVAWSAFTLGTGLVQSVAALLAVRLLFGIGEGVFPAASLKALYDAVPARARDKAPSALMSSNYFGYLIAPSILLPVLAWMGWRWTFYVMSGIGFATALLVLLLAPKGSAPSRDAPSAPKGAGVLRALRLPGVTRLMATWFLISFINKGLESWMPTYLLHERGVSLKEAGVLLTLPYAAATIAALIGGWAMSRWFAQREERFISLCVVISCAALLAMAYCSSVLAVVGFETLLYFFKTLVFAAVLCLPGRFLPQDIAGVGYGLINFGGQIAGFVAPPVIGTVLSMTGSYPAAFLTLLVAGVLALALNSALGRFKNPAGKLMTFGADNHGTV</sequence>
<dbReference type="SUPFAM" id="SSF103473">
    <property type="entry name" value="MFS general substrate transporter"/>
    <property type="match status" value="1"/>
</dbReference>
<feature type="transmembrane region" description="Helical" evidence="5">
    <location>
        <begin position="183"/>
        <end position="202"/>
    </location>
</feature>
<evidence type="ECO:0000256" key="1">
    <source>
        <dbReference type="ARBA" id="ARBA00004141"/>
    </source>
</evidence>
<evidence type="ECO:0000259" key="6">
    <source>
        <dbReference type="PROSITE" id="PS50850"/>
    </source>
</evidence>
<dbReference type="InterPro" id="IPR050382">
    <property type="entry name" value="MFS_Na/Anion_cotransporter"/>
</dbReference>
<dbReference type="InterPro" id="IPR020846">
    <property type="entry name" value="MFS_dom"/>
</dbReference>
<dbReference type="EMBL" id="BJYF01000021">
    <property type="protein sequence ID" value="GEN60812.1"/>
    <property type="molecule type" value="Genomic_DNA"/>
</dbReference>
<feature type="transmembrane region" description="Helical" evidence="5">
    <location>
        <begin position="65"/>
        <end position="85"/>
    </location>
</feature>
<accession>A0A511XCY1</accession>
<dbReference type="STRING" id="1120919.GCA_000429165_02806"/>
<feature type="transmembrane region" description="Helical" evidence="5">
    <location>
        <begin position="298"/>
        <end position="322"/>
    </location>
</feature>
<comment type="caution">
    <text evidence="7">The sequence shown here is derived from an EMBL/GenBank/DDBJ whole genome shotgun (WGS) entry which is preliminary data.</text>
</comment>
<evidence type="ECO:0000313" key="7">
    <source>
        <dbReference type="EMBL" id="GEN60812.1"/>
    </source>
</evidence>
<dbReference type="CDD" id="cd17319">
    <property type="entry name" value="MFS_ExuT_GudP_like"/>
    <property type="match status" value="1"/>
</dbReference>
<dbReference type="Pfam" id="PF07690">
    <property type="entry name" value="MFS_1"/>
    <property type="match status" value="1"/>
</dbReference>
<feature type="transmembrane region" description="Helical" evidence="5">
    <location>
        <begin position="355"/>
        <end position="375"/>
    </location>
</feature>
<feature type="transmembrane region" description="Helical" evidence="5">
    <location>
        <begin position="160"/>
        <end position="177"/>
    </location>
</feature>
<protein>
    <submittedName>
        <fullName evidence="7">MFS transporter</fullName>
    </submittedName>
</protein>
<evidence type="ECO:0000256" key="4">
    <source>
        <dbReference type="ARBA" id="ARBA00023136"/>
    </source>
</evidence>
<dbReference type="GO" id="GO:0016020">
    <property type="term" value="C:membrane"/>
    <property type="evidence" value="ECO:0007669"/>
    <property type="project" value="UniProtKB-SubCell"/>
</dbReference>
<proteinExistence type="predicted"/>
<keyword evidence="3 5" id="KW-1133">Transmembrane helix</keyword>
<feature type="transmembrane region" description="Helical" evidence="5">
    <location>
        <begin position="92"/>
        <end position="112"/>
    </location>
</feature>
<dbReference type="OrthoDB" id="9784658at2"/>
<dbReference type="PROSITE" id="PS50850">
    <property type="entry name" value="MFS"/>
    <property type="match status" value="1"/>
</dbReference>
<feature type="transmembrane region" description="Helical" evidence="5">
    <location>
        <begin position="118"/>
        <end position="140"/>
    </location>
</feature>
<dbReference type="InterPro" id="IPR036259">
    <property type="entry name" value="MFS_trans_sf"/>
</dbReference>
<evidence type="ECO:0000256" key="2">
    <source>
        <dbReference type="ARBA" id="ARBA00022692"/>
    </source>
</evidence>
<feature type="transmembrane region" description="Helical" evidence="5">
    <location>
        <begin position="328"/>
        <end position="348"/>
    </location>
</feature>
<evidence type="ECO:0000313" key="8">
    <source>
        <dbReference type="Proteomes" id="UP000321635"/>
    </source>
</evidence>
<feature type="transmembrane region" description="Helical" evidence="5">
    <location>
        <begin position="24"/>
        <end position="45"/>
    </location>
</feature>
<dbReference type="PANTHER" id="PTHR11662">
    <property type="entry name" value="SOLUTE CARRIER FAMILY 17"/>
    <property type="match status" value="1"/>
</dbReference>
<dbReference type="RefSeq" id="WP_051292323.1">
    <property type="nucleotide sequence ID" value="NZ_AUBI01000012.1"/>
</dbReference>
<dbReference type="GO" id="GO:0022857">
    <property type="term" value="F:transmembrane transporter activity"/>
    <property type="evidence" value="ECO:0007669"/>
    <property type="project" value="InterPro"/>
</dbReference>
<feature type="domain" description="Major facilitator superfamily (MFS) profile" evidence="6">
    <location>
        <begin position="27"/>
        <end position="411"/>
    </location>
</feature>
<keyword evidence="2 5" id="KW-0812">Transmembrane</keyword>
<feature type="transmembrane region" description="Helical" evidence="5">
    <location>
        <begin position="387"/>
        <end position="406"/>
    </location>
</feature>
<organism evidence="7 8">
    <name type="scientific">Acetobacter nitrogenifigens DSM 23921 = NBRC 105050</name>
    <dbReference type="NCBI Taxonomy" id="1120919"/>
    <lineage>
        <taxon>Bacteria</taxon>
        <taxon>Pseudomonadati</taxon>
        <taxon>Pseudomonadota</taxon>
        <taxon>Alphaproteobacteria</taxon>
        <taxon>Acetobacterales</taxon>
        <taxon>Acetobacteraceae</taxon>
        <taxon>Acetobacter</taxon>
    </lineage>
</organism>
<dbReference type="PANTHER" id="PTHR11662:SF399">
    <property type="entry name" value="FI19708P1-RELATED"/>
    <property type="match status" value="1"/>
</dbReference>
<feature type="transmembrane region" description="Helical" evidence="5">
    <location>
        <begin position="266"/>
        <end position="286"/>
    </location>
</feature>
<dbReference type="Gene3D" id="1.20.1250.20">
    <property type="entry name" value="MFS general substrate transporter like domains"/>
    <property type="match status" value="2"/>
</dbReference>
<keyword evidence="4 5" id="KW-0472">Membrane</keyword>
<comment type="subcellular location">
    <subcellularLocation>
        <location evidence="1">Membrane</location>
        <topology evidence="1">Multi-pass membrane protein</topology>
    </subcellularLocation>
</comment>
<name>A0A511XCY1_9PROT</name>
<evidence type="ECO:0000256" key="5">
    <source>
        <dbReference type="SAM" id="Phobius"/>
    </source>
</evidence>
<evidence type="ECO:0000256" key="3">
    <source>
        <dbReference type="ARBA" id="ARBA00022989"/>
    </source>
</evidence>
<reference evidence="7 8" key="1">
    <citation type="submission" date="2019-07" db="EMBL/GenBank/DDBJ databases">
        <title>Whole genome shotgun sequence of Acetobacter nitrogenifigens NBRC 105050.</title>
        <authorList>
            <person name="Hosoyama A."/>
            <person name="Uohara A."/>
            <person name="Ohji S."/>
            <person name="Ichikawa N."/>
        </authorList>
    </citation>
    <scope>NUCLEOTIDE SEQUENCE [LARGE SCALE GENOMIC DNA]</scope>
    <source>
        <strain evidence="7 8">NBRC 105050</strain>
    </source>
</reference>
<feature type="transmembrane region" description="Helical" evidence="5">
    <location>
        <begin position="223"/>
        <end position="246"/>
    </location>
</feature>